<dbReference type="PROSITE" id="PS50911">
    <property type="entry name" value="CHAP"/>
    <property type="match status" value="1"/>
</dbReference>
<evidence type="ECO:0000313" key="3">
    <source>
        <dbReference type="Proteomes" id="UP000279384"/>
    </source>
</evidence>
<protein>
    <submittedName>
        <fullName evidence="2">CHAP domain-containing protein</fullName>
    </submittedName>
</protein>
<sequence length="241" mass="25968">MLAGFAANVGRSHGRGWRVKRAIRLGLALLLLAALLFGAQYALTRMALNAKAARGAVIDSFNGVAVYYNGGVNETHGRHLTADGYNLGLKYQCVEFVKRYYHARFGHRMADAYGHARAFFLPGLASGALNRQRGLLQFANGGSEPPRVEDILVFGPSLFNPYGHVAIVAEVNAHAVIVVQQNAGPLLSSREAFPYRRRGARLWLADERVLGWLRLPPPAVLASAPLALAPSSAAALSVTAR</sequence>
<dbReference type="Gene3D" id="3.90.1720.10">
    <property type="entry name" value="endopeptidase domain like (from Nostoc punctiforme)"/>
    <property type="match status" value="1"/>
</dbReference>
<dbReference type="EMBL" id="RBID01000011">
    <property type="protein sequence ID" value="RKQ61447.1"/>
    <property type="molecule type" value="Genomic_DNA"/>
</dbReference>
<reference evidence="2 3" key="1">
    <citation type="submission" date="2018-10" db="EMBL/GenBank/DDBJ databases">
        <title>Genomic Encyclopedia of Type Strains, Phase IV (KMG-IV): sequencing the most valuable type-strain genomes for metagenomic binning, comparative biology and taxonomic classification.</title>
        <authorList>
            <person name="Goeker M."/>
        </authorList>
    </citation>
    <scope>NUCLEOTIDE SEQUENCE [LARGE SCALE GENOMIC DNA]</scope>
    <source>
        <strain evidence="2 3">DSM 3303</strain>
    </source>
</reference>
<dbReference type="InterPro" id="IPR051705">
    <property type="entry name" value="Gsp_Synthetase/Amidase"/>
</dbReference>
<organism evidence="2 3">
    <name type="scientific">Vogesella indigofera</name>
    <name type="common">Pseudomonas indigofera</name>
    <dbReference type="NCBI Taxonomy" id="45465"/>
    <lineage>
        <taxon>Bacteria</taxon>
        <taxon>Pseudomonadati</taxon>
        <taxon>Pseudomonadota</taxon>
        <taxon>Betaproteobacteria</taxon>
        <taxon>Neisseriales</taxon>
        <taxon>Chromobacteriaceae</taxon>
        <taxon>Vogesella</taxon>
    </lineage>
</organism>
<evidence type="ECO:0000259" key="1">
    <source>
        <dbReference type="PROSITE" id="PS50911"/>
    </source>
</evidence>
<dbReference type="InterPro" id="IPR007921">
    <property type="entry name" value="CHAP_dom"/>
</dbReference>
<dbReference type="AlphaFoldDB" id="A0A495BJC3"/>
<accession>A0A495BJC3</accession>
<dbReference type="InterPro" id="IPR038765">
    <property type="entry name" value="Papain-like_cys_pep_sf"/>
</dbReference>
<dbReference type="Proteomes" id="UP000279384">
    <property type="component" value="Unassembled WGS sequence"/>
</dbReference>
<dbReference type="PANTHER" id="PTHR30094:SF0">
    <property type="entry name" value="BIFUNCTIONAL GLUTATHIONYLSPERMIDINE SYNTHETASE_AMIDASE-RELATED"/>
    <property type="match status" value="1"/>
</dbReference>
<proteinExistence type="predicted"/>
<feature type="domain" description="Peptidase C51" evidence="1">
    <location>
        <begin position="68"/>
        <end position="214"/>
    </location>
</feature>
<dbReference type="Pfam" id="PF05257">
    <property type="entry name" value="CHAP"/>
    <property type="match status" value="1"/>
</dbReference>
<evidence type="ECO:0000313" key="2">
    <source>
        <dbReference type="EMBL" id="RKQ61447.1"/>
    </source>
</evidence>
<comment type="caution">
    <text evidence="2">The sequence shown here is derived from an EMBL/GenBank/DDBJ whole genome shotgun (WGS) entry which is preliminary data.</text>
</comment>
<dbReference type="PANTHER" id="PTHR30094">
    <property type="entry name" value="BIFUNCTIONAL GLUTATHIONYLSPERMIDINE SYNTHETASE/AMIDASE-RELATED"/>
    <property type="match status" value="1"/>
</dbReference>
<dbReference type="GO" id="GO:0016874">
    <property type="term" value="F:ligase activity"/>
    <property type="evidence" value="ECO:0007669"/>
    <property type="project" value="TreeGrafter"/>
</dbReference>
<gene>
    <name evidence="2" type="ORF">C8E02_1222</name>
</gene>
<dbReference type="SUPFAM" id="SSF54001">
    <property type="entry name" value="Cysteine proteinases"/>
    <property type="match status" value="1"/>
</dbReference>
<name>A0A495BJC3_VOGIN</name>